<dbReference type="NCBIfam" id="TIGR00450">
    <property type="entry name" value="mnmE_trmE_thdF"/>
    <property type="match status" value="1"/>
</dbReference>
<organism evidence="9 10">
    <name type="scientific">Micavibrio aeruginosavorus</name>
    <dbReference type="NCBI Taxonomy" id="349221"/>
    <lineage>
        <taxon>Bacteria</taxon>
        <taxon>Pseudomonadati</taxon>
        <taxon>Bdellovibrionota</taxon>
        <taxon>Bdellovibrionia</taxon>
        <taxon>Bdellovibrionales</taxon>
        <taxon>Pseudobdellovibrionaceae</taxon>
        <taxon>Micavibrio</taxon>
    </lineage>
</organism>
<dbReference type="Gene3D" id="3.30.1360.120">
    <property type="entry name" value="Probable tRNA modification gtpase trme, domain 1"/>
    <property type="match status" value="1"/>
</dbReference>
<dbReference type="EMBL" id="QFOT01000001">
    <property type="protein sequence ID" value="PZP57499.1"/>
    <property type="molecule type" value="Genomic_DNA"/>
</dbReference>
<keyword evidence="3 6" id="KW-0547">Nucleotide-binding</keyword>
<dbReference type="Proteomes" id="UP000249739">
    <property type="component" value="Unassembled WGS sequence"/>
</dbReference>
<dbReference type="InterPro" id="IPR027266">
    <property type="entry name" value="TrmE/GcvT-like"/>
</dbReference>
<name>A0A2W5HV28_9BACT</name>
<feature type="binding site" evidence="6">
    <location>
        <position position="442"/>
    </location>
    <ligand>
        <name>(6S)-5-formyl-5,6,7,8-tetrahydrofolate</name>
        <dbReference type="ChEBI" id="CHEBI:57457"/>
    </ligand>
</feature>
<dbReference type="SUPFAM" id="SSF52540">
    <property type="entry name" value="P-loop containing nucleoside triphosphate hydrolases"/>
    <property type="match status" value="1"/>
</dbReference>
<sequence length="442" mass="48486">MSVIDTIYALSTPPGKSAVAVIRVSGPFAHLSLMKLAPQQRLPKPRQSCVRSIFDQQGNKIDEALVLLFAAPNSFTGENIVEYQVHGGWSVVQSLLQQLSQQENHRMALPGEFTRRAFENGKLDLTEAEAIADLIDAETQLQRLQALGQLSGSLERIYERWKIRLSHVLALMEADLDFSDQDLPEDILLQVQPDISDLAEEIASHLDDNRRGERLRNGFQLVILGAPNAGKSSLLNALSQRDVAIVSSMAGTTRDILETHLDIGGYPVILADTAGLRSDSVPQDEQGQIEQQGIERARSRAREADIKILLFDAASGRDHETYNLKDDNSIVVYNKTDLAQAPDDGIAISALSGQGIDKLLQAVVHKIEAVMGGRSAPALTRARHRESLTKANEALLRCAMAGLPELAAEDLRLAIRHLGTITGRVDVEDLLDMIFRDFCIGK</sequence>
<dbReference type="Pfam" id="PF01926">
    <property type="entry name" value="MMR_HSR1"/>
    <property type="match status" value="1"/>
</dbReference>
<evidence type="ECO:0000256" key="5">
    <source>
        <dbReference type="ARBA" id="ARBA00023134"/>
    </source>
</evidence>
<dbReference type="SUPFAM" id="SSF116878">
    <property type="entry name" value="TrmE connector domain"/>
    <property type="match status" value="1"/>
</dbReference>
<dbReference type="GO" id="GO:0002098">
    <property type="term" value="P:tRNA wobble uridine modification"/>
    <property type="evidence" value="ECO:0007669"/>
    <property type="project" value="TreeGrafter"/>
</dbReference>
<dbReference type="FunFam" id="3.30.1360.120:FF:000007">
    <property type="entry name" value="tRNA modification GTPase GTPBP3, mitochondrial"/>
    <property type="match status" value="1"/>
</dbReference>
<keyword evidence="4 6" id="KW-0630">Potassium</keyword>
<dbReference type="InterPro" id="IPR027368">
    <property type="entry name" value="MnmE_dom2"/>
</dbReference>
<evidence type="ECO:0000313" key="10">
    <source>
        <dbReference type="Proteomes" id="UP000249739"/>
    </source>
</evidence>
<reference evidence="9 10" key="1">
    <citation type="submission" date="2017-08" db="EMBL/GenBank/DDBJ databases">
        <title>Infants hospitalized years apart are colonized by the same room-sourced microbial strains.</title>
        <authorList>
            <person name="Brooks B."/>
            <person name="Olm M.R."/>
            <person name="Firek B.A."/>
            <person name="Baker R."/>
            <person name="Thomas B.C."/>
            <person name="Morowitz M.J."/>
            <person name="Banfield J.F."/>
        </authorList>
    </citation>
    <scope>NUCLEOTIDE SEQUENCE [LARGE SCALE GENOMIC DNA]</scope>
    <source>
        <strain evidence="9">S2_006_000_R2_64</strain>
    </source>
</reference>
<feature type="domain" description="TrmE-type G" evidence="8">
    <location>
        <begin position="218"/>
        <end position="368"/>
    </location>
</feature>
<dbReference type="PANTHER" id="PTHR42714">
    <property type="entry name" value="TRNA MODIFICATION GTPASE GTPBP3"/>
    <property type="match status" value="1"/>
</dbReference>
<dbReference type="Gene3D" id="1.20.120.430">
    <property type="entry name" value="tRNA modification GTPase MnmE domain 2"/>
    <property type="match status" value="1"/>
</dbReference>
<feature type="binding site" evidence="6">
    <location>
        <position position="122"/>
    </location>
    <ligand>
        <name>(6S)-5-formyl-5,6,7,8-tetrahydrofolate</name>
        <dbReference type="ChEBI" id="CHEBI:57457"/>
    </ligand>
</feature>
<dbReference type="CDD" id="cd14858">
    <property type="entry name" value="TrmE_N"/>
    <property type="match status" value="1"/>
</dbReference>
<feature type="binding site" evidence="6">
    <location>
        <position position="82"/>
    </location>
    <ligand>
        <name>(6S)-5-formyl-5,6,7,8-tetrahydrofolate</name>
        <dbReference type="ChEBI" id="CHEBI:57457"/>
    </ligand>
</feature>
<keyword evidence="2 6" id="KW-0819">tRNA processing</keyword>
<dbReference type="GO" id="GO:0046872">
    <property type="term" value="F:metal ion binding"/>
    <property type="evidence" value="ECO:0007669"/>
    <property type="project" value="UniProtKB-KW"/>
</dbReference>
<evidence type="ECO:0000256" key="3">
    <source>
        <dbReference type="ARBA" id="ARBA00022741"/>
    </source>
</evidence>
<evidence type="ECO:0000256" key="2">
    <source>
        <dbReference type="ARBA" id="ARBA00022694"/>
    </source>
</evidence>
<dbReference type="AlphaFoldDB" id="A0A2W5HV28"/>
<evidence type="ECO:0000256" key="6">
    <source>
        <dbReference type="HAMAP-Rule" id="MF_00379"/>
    </source>
</evidence>
<dbReference type="Pfam" id="PF12631">
    <property type="entry name" value="MnmE_helical"/>
    <property type="match status" value="1"/>
</dbReference>
<protein>
    <recommendedName>
        <fullName evidence="6">tRNA modification GTPase MnmE</fullName>
        <ecNumber evidence="6">3.6.-.-</ecNumber>
    </recommendedName>
</protein>
<dbReference type="PROSITE" id="PS51709">
    <property type="entry name" value="G_TRME"/>
    <property type="match status" value="1"/>
</dbReference>
<gene>
    <name evidence="6" type="primary">mnmE</name>
    <name evidence="6" type="synonym">trmE</name>
    <name evidence="9" type="ORF">DI586_00240</name>
</gene>
<comment type="cofactor">
    <cofactor evidence="6">
        <name>K(+)</name>
        <dbReference type="ChEBI" id="CHEBI:29103"/>
    </cofactor>
    <text evidence="6">Binds 1 potassium ion per subunit.</text>
</comment>
<feature type="binding site" evidence="6">
    <location>
        <position position="232"/>
    </location>
    <ligand>
        <name>Mg(2+)</name>
        <dbReference type="ChEBI" id="CHEBI:18420"/>
    </ligand>
</feature>
<dbReference type="InterPro" id="IPR004520">
    <property type="entry name" value="GTPase_MnmE"/>
</dbReference>
<comment type="function">
    <text evidence="6">Exhibits a very high intrinsic GTPase hydrolysis rate. Involved in the addition of a carboxymethylaminomethyl (cmnm) group at the wobble position (U34) of certain tRNAs, forming tRNA-cmnm(5)s(2)U34.</text>
</comment>
<keyword evidence="6" id="KW-0963">Cytoplasm</keyword>
<dbReference type="InterPro" id="IPR018948">
    <property type="entry name" value="GTP-bd_TrmE_N"/>
</dbReference>
<evidence type="ECO:0000313" key="9">
    <source>
        <dbReference type="EMBL" id="PZP57499.1"/>
    </source>
</evidence>
<keyword evidence="6" id="KW-0460">Magnesium</keyword>
<keyword evidence="5 6" id="KW-0342">GTP-binding</keyword>
<feature type="binding site" evidence="6">
    <location>
        <begin position="247"/>
        <end position="253"/>
    </location>
    <ligand>
        <name>GTP</name>
        <dbReference type="ChEBI" id="CHEBI:37565"/>
    </ligand>
</feature>
<dbReference type="InterPro" id="IPR025867">
    <property type="entry name" value="MnmE_helical"/>
</dbReference>
<dbReference type="Pfam" id="PF10396">
    <property type="entry name" value="TrmE_N"/>
    <property type="match status" value="1"/>
</dbReference>
<comment type="similarity">
    <text evidence="1 6 7">Belongs to the TRAFAC class TrmE-Era-EngA-EngB-Septin-like GTPase superfamily. TrmE GTPase family.</text>
</comment>
<dbReference type="InterPro" id="IPR031168">
    <property type="entry name" value="G_TrmE"/>
</dbReference>
<dbReference type="GO" id="GO:0030488">
    <property type="term" value="P:tRNA methylation"/>
    <property type="evidence" value="ECO:0007669"/>
    <property type="project" value="TreeGrafter"/>
</dbReference>
<dbReference type="NCBIfam" id="TIGR00231">
    <property type="entry name" value="small_GTP"/>
    <property type="match status" value="1"/>
</dbReference>
<keyword evidence="6" id="KW-0479">Metal-binding</keyword>
<proteinExistence type="inferred from homology"/>
<dbReference type="EC" id="3.6.-.-" evidence="6"/>
<comment type="caution">
    <text evidence="9">The sequence shown here is derived from an EMBL/GenBank/DDBJ whole genome shotgun (WGS) entry which is preliminary data.</text>
</comment>
<comment type="subcellular location">
    <subcellularLocation>
        <location evidence="6">Cytoplasm</location>
    </subcellularLocation>
</comment>
<feature type="binding site" evidence="6">
    <location>
        <begin position="228"/>
        <end position="233"/>
    </location>
    <ligand>
        <name>GTP</name>
        <dbReference type="ChEBI" id="CHEBI:37565"/>
    </ligand>
</feature>
<comment type="subunit">
    <text evidence="6">Homodimer. Heterotetramer of two MnmE and two MnmG subunits.</text>
</comment>
<dbReference type="InterPro" id="IPR006073">
    <property type="entry name" value="GTP-bd"/>
</dbReference>
<evidence type="ECO:0000259" key="8">
    <source>
        <dbReference type="PROSITE" id="PS51709"/>
    </source>
</evidence>
<comment type="caution">
    <text evidence="6">Lacks conserved residue(s) required for the propagation of feature annotation.</text>
</comment>
<dbReference type="GO" id="GO:0003924">
    <property type="term" value="F:GTPase activity"/>
    <property type="evidence" value="ECO:0007669"/>
    <property type="project" value="UniProtKB-UniRule"/>
</dbReference>
<feature type="binding site" evidence="6">
    <location>
        <position position="23"/>
    </location>
    <ligand>
        <name>(6S)-5-formyl-5,6,7,8-tetrahydrofolate</name>
        <dbReference type="ChEBI" id="CHEBI:57457"/>
    </ligand>
</feature>
<dbReference type="PANTHER" id="PTHR42714:SF2">
    <property type="entry name" value="TRNA MODIFICATION GTPASE GTPBP3, MITOCHONDRIAL"/>
    <property type="match status" value="1"/>
</dbReference>
<dbReference type="InterPro" id="IPR027417">
    <property type="entry name" value="P-loop_NTPase"/>
</dbReference>
<dbReference type="NCBIfam" id="NF003661">
    <property type="entry name" value="PRK05291.1-3"/>
    <property type="match status" value="1"/>
</dbReference>
<evidence type="ECO:0000256" key="7">
    <source>
        <dbReference type="RuleBase" id="RU003313"/>
    </source>
</evidence>
<keyword evidence="6" id="KW-0378">Hydrolase</keyword>
<evidence type="ECO:0000256" key="4">
    <source>
        <dbReference type="ARBA" id="ARBA00022958"/>
    </source>
</evidence>
<dbReference type="InterPro" id="IPR005225">
    <property type="entry name" value="Small_GTP-bd"/>
</dbReference>
<accession>A0A2W5HV28</accession>
<dbReference type="CDD" id="cd04164">
    <property type="entry name" value="trmE"/>
    <property type="match status" value="1"/>
</dbReference>
<dbReference type="GO" id="GO:0005525">
    <property type="term" value="F:GTP binding"/>
    <property type="evidence" value="ECO:0007669"/>
    <property type="project" value="UniProtKB-UniRule"/>
</dbReference>
<feature type="binding site" evidence="6">
    <location>
        <begin position="272"/>
        <end position="275"/>
    </location>
    <ligand>
        <name>GTP</name>
        <dbReference type="ChEBI" id="CHEBI:37565"/>
    </ligand>
</feature>
<dbReference type="Gene3D" id="3.40.50.300">
    <property type="entry name" value="P-loop containing nucleotide triphosphate hydrolases"/>
    <property type="match status" value="1"/>
</dbReference>
<dbReference type="GO" id="GO:0005737">
    <property type="term" value="C:cytoplasm"/>
    <property type="evidence" value="ECO:0007669"/>
    <property type="project" value="UniProtKB-SubCell"/>
</dbReference>
<dbReference type="HAMAP" id="MF_00379">
    <property type="entry name" value="GTPase_MnmE"/>
    <property type="match status" value="1"/>
</dbReference>
<evidence type="ECO:0000256" key="1">
    <source>
        <dbReference type="ARBA" id="ARBA00011043"/>
    </source>
</evidence>
<feature type="binding site" evidence="6">
    <location>
        <position position="253"/>
    </location>
    <ligand>
        <name>Mg(2+)</name>
        <dbReference type="ChEBI" id="CHEBI:18420"/>
    </ligand>
</feature>